<comment type="subunit">
    <text evidence="2 6">Part of the 50S ribosomal subunit.</text>
</comment>
<evidence type="ECO:0000256" key="1">
    <source>
        <dbReference type="ARBA" id="ARBA00006227"/>
    </source>
</evidence>
<evidence type="ECO:0000313" key="8">
    <source>
        <dbReference type="Proteomes" id="UP000007039"/>
    </source>
</evidence>
<dbReference type="GO" id="GO:0003735">
    <property type="term" value="F:structural constituent of ribosome"/>
    <property type="evidence" value="ECO:0007669"/>
    <property type="project" value="InterPro"/>
</dbReference>
<accession>E4THH3</accession>
<dbReference type="eggNOG" id="COG0102">
    <property type="taxonomic scope" value="Bacteria"/>
</dbReference>
<dbReference type="InterPro" id="IPR005822">
    <property type="entry name" value="Ribosomal_uL13"/>
</dbReference>
<dbReference type="GO" id="GO:0006412">
    <property type="term" value="P:translation"/>
    <property type="evidence" value="ECO:0007669"/>
    <property type="project" value="UniProtKB-UniRule"/>
</dbReference>
<dbReference type="CDD" id="cd00392">
    <property type="entry name" value="Ribosomal_L13"/>
    <property type="match status" value="1"/>
</dbReference>
<dbReference type="RefSeq" id="WP_013452115.1">
    <property type="nucleotide sequence ID" value="NC_014758.1"/>
</dbReference>
<dbReference type="PANTHER" id="PTHR11545:SF2">
    <property type="entry name" value="LARGE RIBOSOMAL SUBUNIT PROTEIN UL13M"/>
    <property type="match status" value="1"/>
</dbReference>
<evidence type="ECO:0000256" key="5">
    <source>
        <dbReference type="ARBA" id="ARBA00035201"/>
    </source>
</evidence>
<organism evidence="7 8">
    <name type="scientific">Calditerrivibrio nitroreducens (strain DSM 19672 / NBRC 101217 / Yu37-1)</name>
    <dbReference type="NCBI Taxonomy" id="768670"/>
    <lineage>
        <taxon>Bacteria</taxon>
        <taxon>Pseudomonadati</taxon>
        <taxon>Deferribacterota</taxon>
        <taxon>Deferribacteres</taxon>
        <taxon>Deferribacterales</taxon>
        <taxon>Calditerrivibrionaceae</taxon>
    </lineage>
</organism>
<dbReference type="STRING" id="768670.Calni_2014"/>
<protein>
    <recommendedName>
        <fullName evidence="5 6">Large ribosomal subunit protein uL13</fullName>
    </recommendedName>
</protein>
<dbReference type="Gene3D" id="3.90.1180.10">
    <property type="entry name" value="Ribosomal protein L13"/>
    <property type="match status" value="1"/>
</dbReference>
<dbReference type="PIRSF" id="PIRSF002181">
    <property type="entry name" value="Ribosomal_L13"/>
    <property type="match status" value="1"/>
</dbReference>
<keyword evidence="8" id="KW-1185">Reference proteome</keyword>
<dbReference type="Proteomes" id="UP000007039">
    <property type="component" value="Chromosome"/>
</dbReference>
<evidence type="ECO:0000256" key="3">
    <source>
        <dbReference type="ARBA" id="ARBA00022980"/>
    </source>
</evidence>
<dbReference type="FunFam" id="3.90.1180.10:FF:000001">
    <property type="entry name" value="50S ribosomal protein L13"/>
    <property type="match status" value="1"/>
</dbReference>
<dbReference type="GO" id="GO:0022625">
    <property type="term" value="C:cytosolic large ribosomal subunit"/>
    <property type="evidence" value="ECO:0007669"/>
    <property type="project" value="TreeGrafter"/>
</dbReference>
<comment type="similarity">
    <text evidence="1 6">Belongs to the universal ribosomal protein uL13 family.</text>
</comment>
<dbReference type="AlphaFoldDB" id="E4THH3"/>
<dbReference type="InterPro" id="IPR005823">
    <property type="entry name" value="Ribosomal_uL13_bac-type"/>
</dbReference>
<dbReference type="GO" id="GO:0017148">
    <property type="term" value="P:negative regulation of translation"/>
    <property type="evidence" value="ECO:0007669"/>
    <property type="project" value="TreeGrafter"/>
</dbReference>
<gene>
    <name evidence="6" type="primary">rplM</name>
    <name evidence="7" type="ordered locus">Calni_2014</name>
</gene>
<proteinExistence type="inferred from homology"/>
<evidence type="ECO:0000256" key="2">
    <source>
        <dbReference type="ARBA" id="ARBA00011838"/>
    </source>
</evidence>
<dbReference type="HAMAP" id="MF_01366">
    <property type="entry name" value="Ribosomal_uL13"/>
    <property type="match status" value="1"/>
</dbReference>
<dbReference type="HOGENOM" id="CLU_082184_2_2_0"/>
<dbReference type="EMBL" id="CP002347">
    <property type="protein sequence ID" value="ADR19908.1"/>
    <property type="molecule type" value="Genomic_DNA"/>
</dbReference>
<dbReference type="Pfam" id="PF00572">
    <property type="entry name" value="Ribosomal_L13"/>
    <property type="match status" value="1"/>
</dbReference>
<keyword evidence="4 6" id="KW-0687">Ribonucleoprotein</keyword>
<dbReference type="GO" id="GO:0003729">
    <property type="term" value="F:mRNA binding"/>
    <property type="evidence" value="ECO:0007669"/>
    <property type="project" value="TreeGrafter"/>
</dbReference>
<keyword evidence="3 6" id="KW-0689">Ribosomal protein</keyword>
<comment type="function">
    <text evidence="6">This protein is one of the early assembly proteins of the 50S ribosomal subunit, although it is not seen to bind rRNA by itself. It is important during the early stages of 50S assembly.</text>
</comment>
<reference evidence="7 8" key="2">
    <citation type="journal article" date="2011" name="Stand. Genomic Sci.">
        <title>Complete genome sequence of Calditerrivibrio nitroreducens type strain (Yu37-1).</title>
        <authorList>
            <person name="Pitluck S."/>
            <person name="Sikorski J."/>
            <person name="Zeytun A."/>
            <person name="Lapidus A."/>
            <person name="Nolan M."/>
            <person name="Lucas S."/>
            <person name="Hammon N."/>
            <person name="Deshpande S."/>
            <person name="Cheng J.F."/>
            <person name="Tapia R."/>
            <person name="Han C."/>
            <person name="Goodwin L."/>
            <person name="Liolios K."/>
            <person name="Pagani I."/>
            <person name="Ivanova N."/>
            <person name="Mavromatis K."/>
            <person name="Pati A."/>
            <person name="Chen A."/>
            <person name="Palaniappan K."/>
            <person name="Hauser L."/>
            <person name="Chang Y.J."/>
            <person name="Jeffries C.D."/>
            <person name="Detter J.C."/>
            <person name="Brambilla E."/>
            <person name="Djao O.D."/>
            <person name="Rohde M."/>
            <person name="Spring S."/>
            <person name="Goker M."/>
            <person name="Woyke T."/>
            <person name="Bristow J."/>
            <person name="Eisen J.A."/>
            <person name="Markowitz V."/>
            <person name="Hugenholtz P."/>
            <person name="Kyrpides N.C."/>
            <person name="Klenk H.P."/>
            <person name="Land M."/>
        </authorList>
    </citation>
    <scope>NUCLEOTIDE SEQUENCE [LARGE SCALE GENOMIC DNA]</scope>
    <source>
        <strain evidence="8">DSM 19672 / NBRC 101217 / Yu37-1</strain>
    </source>
</reference>
<evidence type="ECO:0000256" key="6">
    <source>
        <dbReference type="HAMAP-Rule" id="MF_01366"/>
    </source>
</evidence>
<name>E4THH3_CALNY</name>
<dbReference type="NCBIfam" id="TIGR01066">
    <property type="entry name" value="rplM_bact"/>
    <property type="match status" value="1"/>
</dbReference>
<sequence length="141" mass="16395">MKTTWIKENAPKQWFEVDATDKVLGRLASEIAMILMGKRKAIYTPFIDSGDFVVVTNAHKVKVTGNKLKDKKYYWHSGYFGGLKERTLEKMLQEKPEEVIYLAVKKMLPKNRLGRKMIKKLKVYTTPDHPHTAQKPVKLEF</sequence>
<reference key="1">
    <citation type="submission" date="2010-11" db="EMBL/GenBank/DDBJ databases">
        <title>The complete genome of chromosome of Calditerrivibrio nitroreducens DSM 19672.</title>
        <authorList>
            <consortium name="US DOE Joint Genome Institute (JGI-PGF)"/>
            <person name="Lucas S."/>
            <person name="Copeland A."/>
            <person name="Lapidus A."/>
            <person name="Bruce D."/>
            <person name="Goodwin L."/>
            <person name="Pitluck S."/>
            <person name="Kyrpides N."/>
            <person name="Mavromatis K."/>
            <person name="Ivanova N."/>
            <person name="Mikhailova N."/>
            <person name="Zeytun A."/>
            <person name="Brettin T."/>
            <person name="Detter J.C."/>
            <person name="Tapia R."/>
            <person name="Han C."/>
            <person name="Land M."/>
            <person name="Hauser L."/>
            <person name="Markowitz V."/>
            <person name="Cheng J.-F."/>
            <person name="Hugenholtz P."/>
            <person name="Woyke T."/>
            <person name="Wu D."/>
            <person name="Spring S."/>
            <person name="Schroeder M."/>
            <person name="Brambilla E."/>
            <person name="Klenk H.-P."/>
            <person name="Eisen J.A."/>
        </authorList>
    </citation>
    <scope>NUCLEOTIDE SEQUENCE [LARGE SCALE GENOMIC DNA]</scope>
    <source>
        <strain>DSM 19672</strain>
    </source>
</reference>
<dbReference type="OrthoDB" id="9801330at2"/>
<dbReference type="InterPro" id="IPR036899">
    <property type="entry name" value="Ribosomal_uL13_sf"/>
</dbReference>
<dbReference type="PANTHER" id="PTHR11545">
    <property type="entry name" value="RIBOSOMAL PROTEIN L13"/>
    <property type="match status" value="1"/>
</dbReference>
<evidence type="ECO:0000256" key="4">
    <source>
        <dbReference type="ARBA" id="ARBA00023274"/>
    </source>
</evidence>
<dbReference type="SUPFAM" id="SSF52161">
    <property type="entry name" value="Ribosomal protein L13"/>
    <property type="match status" value="1"/>
</dbReference>
<dbReference type="KEGG" id="cni:Calni_2014"/>
<evidence type="ECO:0000313" key="7">
    <source>
        <dbReference type="EMBL" id="ADR19908.1"/>
    </source>
</evidence>